<comment type="pathway">
    <text evidence="5">Quinol/quinone metabolism; 1,4-dihydroxy-2-naphthoate biosynthesis; 1,4-dihydroxy-2-naphthoate from chorismate: step 1/7.</text>
</comment>
<comment type="caution">
    <text evidence="7">The sequence shown here is derived from an EMBL/GenBank/DDBJ whole genome shotgun (WGS) entry which is preliminary data.</text>
</comment>
<dbReference type="PANTHER" id="PTHR47253">
    <property type="match status" value="1"/>
</dbReference>
<evidence type="ECO:0000256" key="4">
    <source>
        <dbReference type="ARBA" id="ARBA00023235"/>
    </source>
</evidence>
<evidence type="ECO:0000256" key="3">
    <source>
        <dbReference type="ARBA" id="ARBA00022842"/>
    </source>
</evidence>
<feature type="domain" description="Chorismate-utilising enzyme C-terminal" evidence="6">
    <location>
        <begin position="193"/>
        <end position="445"/>
    </location>
</feature>
<dbReference type="EMBL" id="BSNC01000011">
    <property type="protein sequence ID" value="GLP97827.1"/>
    <property type="molecule type" value="Genomic_DNA"/>
</dbReference>
<dbReference type="Proteomes" id="UP001161422">
    <property type="component" value="Unassembled WGS sequence"/>
</dbReference>
<proteinExistence type="inferred from homology"/>
<feature type="active site" description="Proton acceptor" evidence="5">
    <location>
        <position position="213"/>
    </location>
</feature>
<dbReference type="InterPro" id="IPR034681">
    <property type="entry name" value="MenF"/>
</dbReference>
<keyword evidence="8" id="KW-1185">Reference proteome</keyword>
<reference evidence="7" key="1">
    <citation type="journal article" date="2014" name="Int. J. Syst. Evol. Microbiol.">
        <title>Complete genome sequence of Corynebacterium casei LMG S-19264T (=DSM 44701T), isolated from a smear-ripened cheese.</title>
        <authorList>
            <consortium name="US DOE Joint Genome Institute (JGI-PGF)"/>
            <person name="Walter F."/>
            <person name="Albersmeier A."/>
            <person name="Kalinowski J."/>
            <person name="Ruckert C."/>
        </authorList>
    </citation>
    <scope>NUCLEOTIDE SEQUENCE</scope>
    <source>
        <strain evidence="7">NBRC 101628</strain>
    </source>
</reference>
<name>A0AA37W2H9_9GAMM</name>
<dbReference type="GO" id="GO:0009234">
    <property type="term" value="P:menaquinone biosynthetic process"/>
    <property type="evidence" value="ECO:0007669"/>
    <property type="project" value="UniProtKB-UniRule"/>
</dbReference>
<evidence type="ECO:0000256" key="2">
    <source>
        <dbReference type="ARBA" id="ARBA00005297"/>
    </source>
</evidence>
<comment type="pathway">
    <text evidence="5">Quinol/quinone metabolism; menaquinone biosynthesis.</text>
</comment>
<dbReference type="GO" id="GO:0000287">
    <property type="term" value="F:magnesium ion binding"/>
    <property type="evidence" value="ECO:0007669"/>
    <property type="project" value="UniProtKB-UniRule"/>
</dbReference>
<dbReference type="PANTHER" id="PTHR47253:SF4">
    <property type="entry name" value="ISOCHORISMATE SYNTHASE 2, CHLOROPLASTIC"/>
    <property type="match status" value="1"/>
</dbReference>
<keyword evidence="5" id="KW-0479">Metal-binding</keyword>
<gene>
    <name evidence="5 7" type="primary">menF</name>
    <name evidence="7" type="ORF">GCM10007895_31340</name>
</gene>
<sequence>MPDSTPQPIANLADAITALASQIQAMTQAPDGVRLLSEPFSGVPMLAWLASQNQTPKVYWQSRGHQKESAAVGAVREYLLPHTANSKEFEHLYQQLDWQRHDSECRYYGGCSFDWQASAWKHYGSARFALPRIEIRRQQRDFQLLVALDGDSPSWAQERQAALEALQGLKPPRPLPPPQKYPLQSRLDKPNYQTWCDLVDEVTAGDFVKHTPKVVLSRVTELALARRVDPWSLLALWQGRNPNSYQFAFQYSAHDTFISCSPERLFRRQLTSLSTEALAGTTTRGTSESEDQALAQALLDDSKNSHENQLVADHILESLAPLSDAVEADDKPSLFKLNRIQHLHRAIDAELKSEVNDWQLLRALHPTPAVGGLPRASAMDYIRRNEGYQRGWYSGACGFFGQQHSEFSVAIRSARVRDDHIQLFAGAGIVQGSNADAEWNELENKLATIMSLLLEL</sequence>
<dbReference type="InterPro" id="IPR044250">
    <property type="entry name" value="MenF-like"/>
</dbReference>
<evidence type="ECO:0000313" key="7">
    <source>
        <dbReference type="EMBL" id="GLP97827.1"/>
    </source>
</evidence>
<comment type="catalytic activity">
    <reaction evidence="1 5">
        <text>chorismate = isochorismate</text>
        <dbReference type="Rhea" id="RHEA:18985"/>
        <dbReference type="ChEBI" id="CHEBI:29748"/>
        <dbReference type="ChEBI" id="CHEBI:29780"/>
        <dbReference type="EC" id="5.4.4.2"/>
    </reaction>
</comment>
<dbReference type="Pfam" id="PF00425">
    <property type="entry name" value="Chorismate_bind"/>
    <property type="match status" value="1"/>
</dbReference>
<dbReference type="SUPFAM" id="SSF56322">
    <property type="entry name" value="ADC synthase"/>
    <property type="match status" value="1"/>
</dbReference>
<comment type="cofactor">
    <cofactor evidence="5">
        <name>Mg(2+)</name>
        <dbReference type="ChEBI" id="CHEBI:18420"/>
    </cofactor>
</comment>
<dbReference type="Gene3D" id="3.60.120.10">
    <property type="entry name" value="Anthranilate synthase"/>
    <property type="match status" value="1"/>
</dbReference>
<protein>
    <recommendedName>
        <fullName evidence="5">Isochorismate synthase MenF</fullName>
        <ecNumber evidence="5">5.4.4.2</ecNumber>
    </recommendedName>
    <alternativeName>
        <fullName evidence="5">Isochorismate mutase</fullName>
    </alternativeName>
</protein>
<dbReference type="InterPro" id="IPR015890">
    <property type="entry name" value="Chorismate_C"/>
</dbReference>
<dbReference type="InterPro" id="IPR005801">
    <property type="entry name" value="ADC_synthase"/>
</dbReference>
<dbReference type="EC" id="5.4.4.2" evidence="5"/>
<dbReference type="NCBIfam" id="TIGR00543">
    <property type="entry name" value="isochor_syn"/>
    <property type="match status" value="1"/>
</dbReference>
<keyword evidence="5" id="KW-0474">Menaquinone biosynthesis</keyword>
<organism evidence="7 8">
    <name type="scientific">Paraferrimonas sedimenticola</name>
    <dbReference type="NCBI Taxonomy" id="375674"/>
    <lineage>
        <taxon>Bacteria</taxon>
        <taxon>Pseudomonadati</taxon>
        <taxon>Pseudomonadota</taxon>
        <taxon>Gammaproteobacteria</taxon>
        <taxon>Alteromonadales</taxon>
        <taxon>Ferrimonadaceae</taxon>
        <taxon>Paraferrimonas</taxon>
    </lineage>
</organism>
<keyword evidence="4 5" id="KW-0413">Isomerase</keyword>
<evidence type="ECO:0000313" key="8">
    <source>
        <dbReference type="Proteomes" id="UP001161422"/>
    </source>
</evidence>
<accession>A0AA37W2H9</accession>
<dbReference type="RefSeq" id="WP_095507139.1">
    <property type="nucleotide sequence ID" value="NZ_BSNC01000011.1"/>
</dbReference>
<dbReference type="AlphaFoldDB" id="A0AA37W2H9"/>
<dbReference type="InterPro" id="IPR004561">
    <property type="entry name" value="IsoChor_synthase"/>
</dbReference>
<dbReference type="GO" id="GO:0008909">
    <property type="term" value="F:isochorismate synthase activity"/>
    <property type="evidence" value="ECO:0007669"/>
    <property type="project" value="UniProtKB-UniRule"/>
</dbReference>
<reference evidence="7" key="2">
    <citation type="submission" date="2023-01" db="EMBL/GenBank/DDBJ databases">
        <title>Draft genome sequence of Paraferrimonas sedimenticola strain NBRC 101628.</title>
        <authorList>
            <person name="Sun Q."/>
            <person name="Mori K."/>
        </authorList>
    </citation>
    <scope>NUCLEOTIDE SEQUENCE</scope>
    <source>
        <strain evidence="7">NBRC 101628</strain>
    </source>
</reference>
<comment type="function">
    <text evidence="5">Catalyzes the conversion of chorismate to isochorismate.</text>
</comment>
<feature type="active site" description="Proton donor" evidence="5">
    <location>
        <position position="263"/>
    </location>
</feature>
<evidence type="ECO:0000256" key="5">
    <source>
        <dbReference type="HAMAP-Rule" id="MF_01935"/>
    </source>
</evidence>
<comment type="similarity">
    <text evidence="2 5">Belongs to the isochorismate synthase family.</text>
</comment>
<feature type="binding site" evidence="5">
    <location>
        <position position="307"/>
    </location>
    <ligand>
        <name>Mg(2+)</name>
        <dbReference type="ChEBI" id="CHEBI:18420"/>
    </ligand>
</feature>
<evidence type="ECO:0000256" key="1">
    <source>
        <dbReference type="ARBA" id="ARBA00000799"/>
    </source>
</evidence>
<dbReference type="HAMAP" id="MF_01935">
    <property type="entry name" value="MenF"/>
    <property type="match status" value="1"/>
</dbReference>
<feature type="binding site" evidence="5">
    <location>
        <position position="441"/>
    </location>
    <ligand>
        <name>Mg(2+)</name>
        <dbReference type="ChEBI" id="CHEBI:18420"/>
    </ligand>
</feature>
<keyword evidence="3 5" id="KW-0460">Magnesium</keyword>
<evidence type="ECO:0000259" key="6">
    <source>
        <dbReference type="Pfam" id="PF00425"/>
    </source>
</evidence>